<dbReference type="EMBL" id="CAJFCV020000004">
    <property type="protein sequence ID" value="CAG9116676.1"/>
    <property type="molecule type" value="Genomic_DNA"/>
</dbReference>
<reference evidence="6" key="1">
    <citation type="submission" date="2016-11" db="UniProtKB">
        <authorList>
            <consortium name="WormBaseParasite"/>
        </authorList>
    </citation>
    <scope>IDENTIFICATION</scope>
</reference>
<feature type="region of interest" description="Disordered" evidence="2">
    <location>
        <begin position="795"/>
        <end position="842"/>
    </location>
</feature>
<evidence type="ECO:0000313" key="5">
    <source>
        <dbReference type="Proteomes" id="UP000659654"/>
    </source>
</evidence>
<gene>
    <name evidence="3" type="ORF">BXYJ_LOCUS9566</name>
</gene>
<feature type="region of interest" description="Disordered" evidence="2">
    <location>
        <begin position="426"/>
        <end position="478"/>
    </location>
</feature>
<feature type="compositionally biased region" description="Basic and acidic residues" evidence="2">
    <location>
        <begin position="459"/>
        <end position="471"/>
    </location>
</feature>
<feature type="compositionally biased region" description="Basic residues" evidence="2">
    <location>
        <begin position="319"/>
        <end position="332"/>
    </location>
</feature>
<feature type="region of interest" description="Disordered" evidence="2">
    <location>
        <begin position="648"/>
        <end position="696"/>
    </location>
</feature>
<accession>A0A1I7S434</accession>
<evidence type="ECO:0000256" key="2">
    <source>
        <dbReference type="SAM" id="MobiDB-lite"/>
    </source>
</evidence>
<feature type="region of interest" description="Disordered" evidence="2">
    <location>
        <begin position="371"/>
        <end position="394"/>
    </location>
</feature>
<feature type="region of interest" description="Disordered" evidence="2">
    <location>
        <begin position="598"/>
        <end position="633"/>
    </location>
</feature>
<sequence length="842" mass="94226">MKGSSGPVEPNGLSDQVNHSLNSEVHGTTSMVQSDHVTHPNNIPSTSKGLTIRIDGDADDFDDAFDNGEVFNCQNCRLTMENAFKAHAAVAEMAKKISKFSEMEDELRQMSRMLEDRQSFVIEQKEKLDQAAKKEYEMMEQLRLAEERVENFRCQADLARGEAQTAKELVERATENQKKLDELQKVVNEMSAKHQETTMRLYSMAKLAAGLKEERDQLREKLANSTPFVHPMVLDSPVKTRARRRTQTDHSIVPSVSTDDEDLDISIGAIEPNDAIEEPPEILEEPRFLMNEYRNPVGIVIEEAANTNEKRNVEVEKPKRVRRERKSRRKGSVHTGDSTSTKKPESIQFNPAVGIEVGQAYESRSNMLIEEASSTKVKRRLEEPKKVRRSSRLDKSIEIEEPTTAKTVESRNTNTVAAVEMKQRCVSESSAVTEEASTTIGGKPFEDEELKKVRHGRRGRSEKASEIHESTSPKNIDTNEINDVLSTETEQLVHEESTVEIEELKLGVELEKCALEIEESHPEVTESTVEHTESVVETEESCLAVVDEETLQIAESPTTVMSVEEAAMEGFEPEADDFDLSINDLVIDEGTDLVIEEEEEAPAPEPSTSTTASLSSINNLHSQKPSTSQTEPKVATITIENYLPQPKLIRLQPQQIKEAEKRRTVSKTRSPPKIPTNFSEPPKKRSRRNSTRLTGPFSILPVPISQALKSKGPPTSRVVPPGVERLPPLFIDMPSEIDEIFNCSFLSSFSSFPLIDNIDKAISERTVGNRNKGKKTGTAKPRGKTLQQRVVKLLPHSSTARVQTRQSTRKSMEANPEPAQNVETVSAPNDKKKTPSKRGRKR</sequence>
<evidence type="ECO:0000256" key="1">
    <source>
        <dbReference type="SAM" id="Coils"/>
    </source>
</evidence>
<keyword evidence="1" id="KW-0175">Coiled coil</keyword>
<organism evidence="4 6">
    <name type="scientific">Bursaphelenchus xylophilus</name>
    <name type="common">Pinewood nematode worm</name>
    <name type="synonym">Aphelenchoides xylophilus</name>
    <dbReference type="NCBI Taxonomy" id="6326"/>
    <lineage>
        <taxon>Eukaryota</taxon>
        <taxon>Metazoa</taxon>
        <taxon>Ecdysozoa</taxon>
        <taxon>Nematoda</taxon>
        <taxon>Chromadorea</taxon>
        <taxon>Rhabditida</taxon>
        <taxon>Tylenchina</taxon>
        <taxon>Tylenchomorpha</taxon>
        <taxon>Aphelenchoidea</taxon>
        <taxon>Aphelenchoididae</taxon>
        <taxon>Bursaphelenchus</taxon>
    </lineage>
</organism>
<feature type="compositionally biased region" description="Polar residues" evidence="2">
    <location>
        <begin position="796"/>
        <end position="806"/>
    </location>
</feature>
<reference evidence="3" key="2">
    <citation type="submission" date="2020-09" db="EMBL/GenBank/DDBJ databases">
        <authorList>
            <person name="Kikuchi T."/>
        </authorList>
    </citation>
    <scope>NUCLEOTIDE SEQUENCE</scope>
    <source>
        <strain evidence="3">Ka4C1</strain>
    </source>
</reference>
<protein>
    <submittedName>
        <fullName evidence="3">(pine wood nematode) hypothetical protein</fullName>
    </submittedName>
</protein>
<proteinExistence type="predicted"/>
<dbReference type="WBParaSite" id="BXY_0776600.1">
    <property type="protein sequence ID" value="BXY_0776600.1"/>
    <property type="gene ID" value="BXY_0776600"/>
</dbReference>
<feature type="region of interest" description="Disordered" evidence="2">
    <location>
        <begin position="234"/>
        <end position="259"/>
    </location>
</feature>
<dbReference type="Proteomes" id="UP000582659">
    <property type="component" value="Unassembled WGS sequence"/>
</dbReference>
<dbReference type="EMBL" id="CAJFDI010000004">
    <property type="protein sequence ID" value="CAD5227021.1"/>
    <property type="molecule type" value="Genomic_DNA"/>
</dbReference>
<feature type="compositionally biased region" description="Low complexity" evidence="2">
    <location>
        <begin position="426"/>
        <end position="439"/>
    </location>
</feature>
<dbReference type="Proteomes" id="UP000659654">
    <property type="component" value="Unassembled WGS sequence"/>
</dbReference>
<feature type="compositionally biased region" description="Polar residues" evidence="2">
    <location>
        <begin position="614"/>
        <end position="631"/>
    </location>
</feature>
<evidence type="ECO:0000313" key="4">
    <source>
        <dbReference type="Proteomes" id="UP000095284"/>
    </source>
</evidence>
<feature type="coiled-coil region" evidence="1">
    <location>
        <begin position="122"/>
        <end position="200"/>
    </location>
</feature>
<dbReference type="SMR" id="A0A1I7S434"/>
<dbReference type="Proteomes" id="UP000095284">
    <property type="component" value="Unplaced"/>
</dbReference>
<name>A0A1I7S434_BURXY</name>
<keyword evidence="5" id="KW-1185">Reference proteome</keyword>
<evidence type="ECO:0000313" key="6">
    <source>
        <dbReference type="WBParaSite" id="BXY_0776600.1"/>
    </source>
</evidence>
<dbReference type="AlphaFoldDB" id="A0A1I7S434"/>
<feature type="region of interest" description="Disordered" evidence="2">
    <location>
        <begin position="310"/>
        <end position="345"/>
    </location>
</feature>
<feature type="compositionally biased region" description="Basic and acidic residues" evidence="2">
    <location>
        <begin position="380"/>
        <end position="394"/>
    </location>
</feature>
<evidence type="ECO:0000313" key="3">
    <source>
        <dbReference type="EMBL" id="CAD5227021.1"/>
    </source>
</evidence>
<dbReference type="OrthoDB" id="10673129at2759"/>